<feature type="transmembrane region" description="Helical" evidence="1">
    <location>
        <begin position="20"/>
        <end position="39"/>
    </location>
</feature>
<keyword evidence="3" id="KW-1185">Reference proteome</keyword>
<feature type="transmembrane region" description="Helical" evidence="1">
    <location>
        <begin position="95"/>
        <end position="116"/>
    </location>
</feature>
<dbReference type="Proteomes" id="UP000023152">
    <property type="component" value="Unassembled WGS sequence"/>
</dbReference>
<evidence type="ECO:0000256" key="1">
    <source>
        <dbReference type="SAM" id="Phobius"/>
    </source>
</evidence>
<comment type="caution">
    <text evidence="2">The sequence shown here is derived from an EMBL/GenBank/DDBJ whole genome shotgun (WGS) entry which is preliminary data.</text>
</comment>
<dbReference type="EMBL" id="ASPP01027537">
    <property type="protein sequence ID" value="ETO06069.1"/>
    <property type="molecule type" value="Genomic_DNA"/>
</dbReference>
<evidence type="ECO:0008006" key="4">
    <source>
        <dbReference type="Google" id="ProtNLM"/>
    </source>
</evidence>
<gene>
    <name evidence="2" type="ORF">RFI_31329</name>
</gene>
<name>X6LWS2_RETFI</name>
<accession>X6LWS2</accession>
<evidence type="ECO:0000313" key="3">
    <source>
        <dbReference type="Proteomes" id="UP000023152"/>
    </source>
</evidence>
<protein>
    <recommendedName>
        <fullName evidence="4">Transmembrane protein</fullName>
    </recommendedName>
</protein>
<keyword evidence="1" id="KW-0812">Transmembrane</keyword>
<keyword evidence="1" id="KW-0472">Membrane</keyword>
<feature type="transmembrane region" description="Helical" evidence="1">
    <location>
        <begin position="60"/>
        <end position="89"/>
    </location>
</feature>
<organism evidence="2 3">
    <name type="scientific">Reticulomyxa filosa</name>
    <dbReference type="NCBI Taxonomy" id="46433"/>
    <lineage>
        <taxon>Eukaryota</taxon>
        <taxon>Sar</taxon>
        <taxon>Rhizaria</taxon>
        <taxon>Retaria</taxon>
        <taxon>Foraminifera</taxon>
        <taxon>Monothalamids</taxon>
        <taxon>Reticulomyxidae</taxon>
        <taxon>Reticulomyxa</taxon>
    </lineage>
</organism>
<reference evidence="2 3" key="1">
    <citation type="journal article" date="2013" name="Curr. Biol.">
        <title>The Genome of the Foraminiferan Reticulomyxa filosa.</title>
        <authorList>
            <person name="Glockner G."/>
            <person name="Hulsmann N."/>
            <person name="Schleicher M."/>
            <person name="Noegel A.A."/>
            <person name="Eichinger L."/>
            <person name="Gallinger C."/>
            <person name="Pawlowski J."/>
            <person name="Sierra R."/>
            <person name="Euteneuer U."/>
            <person name="Pillet L."/>
            <person name="Moustafa A."/>
            <person name="Platzer M."/>
            <person name="Groth M."/>
            <person name="Szafranski K."/>
            <person name="Schliwa M."/>
        </authorList>
    </citation>
    <scope>NUCLEOTIDE SEQUENCE [LARGE SCALE GENOMIC DNA]</scope>
</reference>
<evidence type="ECO:0000313" key="2">
    <source>
        <dbReference type="EMBL" id="ETO06069.1"/>
    </source>
</evidence>
<keyword evidence="1" id="KW-1133">Transmembrane helix</keyword>
<proteinExistence type="predicted"/>
<sequence>MTKKHGKFNKINVRENTSIIQYKIIFGKIYSVITFFFMQSRRTSYLKIFLFKNKFKLTKIIYHYYLFFFSTYLHSQCAILKFFMFAIFLKKKDRNVWNCLFLNQIFFFTLASTYCFKIKNTYKSLQIKPINGNK</sequence>
<dbReference type="AlphaFoldDB" id="X6LWS2"/>